<reference evidence="3" key="1">
    <citation type="submission" date="2023-08" db="EMBL/GenBank/DDBJ databases">
        <authorList>
            <person name="Chen Y."/>
            <person name="Shah S."/>
            <person name="Dougan E. K."/>
            <person name="Thang M."/>
            <person name="Chan C."/>
        </authorList>
    </citation>
    <scope>NUCLEOTIDE SEQUENCE</scope>
</reference>
<keyword evidence="2" id="KW-0732">Signal</keyword>
<organism evidence="3 4">
    <name type="scientific">Effrenium voratum</name>
    <dbReference type="NCBI Taxonomy" id="2562239"/>
    <lineage>
        <taxon>Eukaryota</taxon>
        <taxon>Sar</taxon>
        <taxon>Alveolata</taxon>
        <taxon>Dinophyceae</taxon>
        <taxon>Suessiales</taxon>
        <taxon>Symbiodiniaceae</taxon>
        <taxon>Effrenium</taxon>
    </lineage>
</organism>
<feature type="chain" id="PRO_5041271021" evidence="2">
    <location>
        <begin position="19"/>
        <end position="273"/>
    </location>
</feature>
<evidence type="ECO:0000313" key="4">
    <source>
        <dbReference type="Proteomes" id="UP001178507"/>
    </source>
</evidence>
<evidence type="ECO:0000256" key="1">
    <source>
        <dbReference type="SAM" id="Coils"/>
    </source>
</evidence>
<evidence type="ECO:0000313" key="3">
    <source>
        <dbReference type="EMBL" id="CAJ1389444.1"/>
    </source>
</evidence>
<dbReference type="EMBL" id="CAUJNA010001879">
    <property type="protein sequence ID" value="CAJ1389444.1"/>
    <property type="molecule type" value="Genomic_DNA"/>
</dbReference>
<keyword evidence="1" id="KW-0175">Coiled coil</keyword>
<evidence type="ECO:0000256" key="2">
    <source>
        <dbReference type="SAM" id="SignalP"/>
    </source>
</evidence>
<comment type="caution">
    <text evidence="3">The sequence shown here is derived from an EMBL/GenBank/DDBJ whole genome shotgun (WGS) entry which is preliminary data.</text>
</comment>
<dbReference type="Proteomes" id="UP001178507">
    <property type="component" value="Unassembled WGS sequence"/>
</dbReference>
<name>A0AA36IMI4_9DINO</name>
<sequence>MRFVGALALRLILASGSAPDVNEVVTEAVQKAKEASDAAGDASDVARRAASQVRQLQGELPQLSAKAEDAEKTAEKALKRAEDAQKQAEELLKSVEEKAYSAAKTSARRELERLEGEAGGFYQSYLANMKLARVPELDSAAQAEAVKEAKKPYLDAEQQVEATVESYNSLAISLANEVVMYTDKAKKLAGMAVQEQETSSPVLAAKHMLEAHKLMHIAKEKKARALRVKELAERLASETLPSYQQAVETAATHAAAAFAGLQLKQRSTRLRRA</sequence>
<accession>A0AA36IMI4</accession>
<feature type="coiled-coil region" evidence="1">
    <location>
        <begin position="46"/>
        <end position="117"/>
    </location>
</feature>
<proteinExistence type="predicted"/>
<protein>
    <submittedName>
        <fullName evidence="3">Uncharacterized protein</fullName>
    </submittedName>
</protein>
<keyword evidence="4" id="KW-1185">Reference proteome</keyword>
<feature type="signal peptide" evidence="2">
    <location>
        <begin position="1"/>
        <end position="18"/>
    </location>
</feature>
<gene>
    <name evidence="3" type="ORF">EVOR1521_LOCUS15058</name>
</gene>
<dbReference type="AlphaFoldDB" id="A0AA36IMI4"/>